<dbReference type="PANTHER" id="PTHR43280">
    <property type="entry name" value="ARAC-FAMILY TRANSCRIPTIONAL REGULATOR"/>
    <property type="match status" value="1"/>
</dbReference>
<dbReference type="PANTHER" id="PTHR43280:SF28">
    <property type="entry name" value="HTH-TYPE TRANSCRIPTIONAL ACTIVATOR RHAS"/>
    <property type="match status" value="1"/>
</dbReference>
<evidence type="ECO:0000313" key="5">
    <source>
        <dbReference type="EMBL" id="CUN89520.1"/>
    </source>
</evidence>
<sequence>MKTMEVKSVLNKIRNKKENKNGIYNIRLIEGEEGILSNEKGDIILIVAFGQGSITIDSKVINLFSGNIILLKQVGEIKYNIKDKNEICFVKLKKEFITTQLIAQMADCPILYDFLRLDTSQMEYLLFDITMQEVVKTYLNILLYELSSNDEENYKLVKASLILFLTNLHKVHQEALIISESSMMKDYDIGKWLKYMVDNYSTVTLRSMAEHFNFNPTYFSVRFKVLANCQFSEKLLEIKLEKARWLLVTTNLTVQNIVEMIGFKEKSYFYRVFKKQYKMTPLQYRKHYKLAYEK</sequence>
<keyword evidence="2 5" id="KW-0238">DNA-binding</keyword>
<accession>A0A174APJ6</accession>
<dbReference type="GO" id="GO:0003700">
    <property type="term" value="F:DNA-binding transcription factor activity"/>
    <property type="evidence" value="ECO:0007669"/>
    <property type="project" value="InterPro"/>
</dbReference>
<dbReference type="InterPro" id="IPR009057">
    <property type="entry name" value="Homeodomain-like_sf"/>
</dbReference>
<evidence type="ECO:0000256" key="2">
    <source>
        <dbReference type="ARBA" id="ARBA00023125"/>
    </source>
</evidence>
<evidence type="ECO:0000259" key="4">
    <source>
        <dbReference type="PROSITE" id="PS01124"/>
    </source>
</evidence>
<feature type="domain" description="HTH araC/xylS-type" evidence="4">
    <location>
        <begin position="190"/>
        <end position="287"/>
    </location>
</feature>
<dbReference type="AlphaFoldDB" id="A0A174APJ6"/>
<protein>
    <submittedName>
        <fullName evidence="5">AraC-type DNA-binding domain-containing protein</fullName>
    </submittedName>
</protein>
<evidence type="ECO:0000313" key="6">
    <source>
        <dbReference type="Proteomes" id="UP000095594"/>
    </source>
</evidence>
<dbReference type="Gene3D" id="1.10.10.60">
    <property type="entry name" value="Homeodomain-like"/>
    <property type="match status" value="2"/>
</dbReference>
<evidence type="ECO:0000256" key="3">
    <source>
        <dbReference type="ARBA" id="ARBA00023163"/>
    </source>
</evidence>
<dbReference type="GO" id="GO:0043565">
    <property type="term" value="F:sequence-specific DNA binding"/>
    <property type="evidence" value="ECO:0007669"/>
    <property type="project" value="InterPro"/>
</dbReference>
<proteinExistence type="predicted"/>
<dbReference type="SMART" id="SM00342">
    <property type="entry name" value="HTH_ARAC"/>
    <property type="match status" value="1"/>
</dbReference>
<dbReference type="InterPro" id="IPR018060">
    <property type="entry name" value="HTH_AraC"/>
</dbReference>
<dbReference type="PROSITE" id="PS01124">
    <property type="entry name" value="HTH_ARAC_FAMILY_2"/>
    <property type="match status" value="1"/>
</dbReference>
<organism evidence="5 6">
    <name type="scientific">Clostridium disporicum</name>
    <dbReference type="NCBI Taxonomy" id="84024"/>
    <lineage>
        <taxon>Bacteria</taxon>
        <taxon>Bacillati</taxon>
        <taxon>Bacillota</taxon>
        <taxon>Clostridia</taxon>
        <taxon>Eubacteriales</taxon>
        <taxon>Clostridiaceae</taxon>
        <taxon>Clostridium</taxon>
    </lineage>
</organism>
<dbReference type="EMBL" id="CYZX01000003">
    <property type="protein sequence ID" value="CUN89520.1"/>
    <property type="molecule type" value="Genomic_DNA"/>
</dbReference>
<keyword evidence="1" id="KW-0805">Transcription regulation</keyword>
<dbReference type="Pfam" id="PF12833">
    <property type="entry name" value="HTH_18"/>
    <property type="match status" value="1"/>
</dbReference>
<name>A0A174APJ6_9CLOT</name>
<reference evidence="5 6" key="1">
    <citation type="submission" date="2015-09" db="EMBL/GenBank/DDBJ databases">
        <authorList>
            <consortium name="Pathogen Informatics"/>
        </authorList>
    </citation>
    <scope>NUCLEOTIDE SEQUENCE [LARGE SCALE GENOMIC DNA]</scope>
    <source>
        <strain evidence="5 6">2789STDY5834856</strain>
    </source>
</reference>
<gene>
    <name evidence="5" type="primary">ypdC_1</name>
    <name evidence="5" type="ORF">ERS852471_00641</name>
</gene>
<dbReference type="SUPFAM" id="SSF46689">
    <property type="entry name" value="Homeodomain-like"/>
    <property type="match status" value="1"/>
</dbReference>
<dbReference type="Proteomes" id="UP000095594">
    <property type="component" value="Unassembled WGS sequence"/>
</dbReference>
<evidence type="ECO:0000256" key="1">
    <source>
        <dbReference type="ARBA" id="ARBA00023015"/>
    </source>
</evidence>
<dbReference type="PRINTS" id="PR00032">
    <property type="entry name" value="HTHARAC"/>
</dbReference>
<dbReference type="InterPro" id="IPR020449">
    <property type="entry name" value="Tscrpt_reg_AraC-type_HTH"/>
</dbReference>
<keyword evidence="3" id="KW-0804">Transcription</keyword>